<keyword evidence="9" id="KW-1185">Reference proteome</keyword>
<dbReference type="Pfam" id="PF01594">
    <property type="entry name" value="AI-2E_transport"/>
    <property type="match status" value="1"/>
</dbReference>
<evidence type="ECO:0000313" key="8">
    <source>
        <dbReference type="EMBL" id="GGW77619.1"/>
    </source>
</evidence>
<evidence type="ECO:0000256" key="5">
    <source>
        <dbReference type="ARBA" id="ARBA00023136"/>
    </source>
</evidence>
<dbReference type="Proteomes" id="UP000608345">
    <property type="component" value="Unassembled WGS sequence"/>
</dbReference>
<dbReference type="PANTHER" id="PTHR21716">
    <property type="entry name" value="TRANSMEMBRANE PROTEIN"/>
    <property type="match status" value="1"/>
</dbReference>
<feature type="transmembrane region" description="Helical" evidence="7">
    <location>
        <begin position="12"/>
        <end position="31"/>
    </location>
</feature>
<evidence type="ECO:0000256" key="1">
    <source>
        <dbReference type="ARBA" id="ARBA00004141"/>
    </source>
</evidence>
<gene>
    <name evidence="8" type="ORF">GCM10011450_04240</name>
</gene>
<reference evidence="8" key="1">
    <citation type="journal article" date="2014" name="Int. J. Syst. Evol. Microbiol.">
        <title>Complete genome sequence of Corynebacterium casei LMG S-19264T (=DSM 44701T), isolated from a smear-ripened cheese.</title>
        <authorList>
            <consortium name="US DOE Joint Genome Institute (JGI-PGF)"/>
            <person name="Walter F."/>
            <person name="Albersmeier A."/>
            <person name="Kalinowski J."/>
            <person name="Ruckert C."/>
        </authorList>
    </citation>
    <scope>NUCLEOTIDE SEQUENCE</scope>
    <source>
        <strain evidence="8">KCTC 23732</strain>
    </source>
</reference>
<evidence type="ECO:0000256" key="4">
    <source>
        <dbReference type="ARBA" id="ARBA00022989"/>
    </source>
</evidence>
<feature type="transmembrane region" description="Helical" evidence="7">
    <location>
        <begin position="37"/>
        <end position="55"/>
    </location>
</feature>
<dbReference type="InterPro" id="IPR002549">
    <property type="entry name" value="AI-2E-like"/>
</dbReference>
<evidence type="ECO:0000256" key="3">
    <source>
        <dbReference type="ARBA" id="ARBA00022692"/>
    </source>
</evidence>
<reference evidence="8" key="2">
    <citation type="submission" date="2020-09" db="EMBL/GenBank/DDBJ databases">
        <authorList>
            <person name="Sun Q."/>
            <person name="Kim S."/>
        </authorList>
    </citation>
    <scope>NUCLEOTIDE SEQUENCE</scope>
    <source>
        <strain evidence="8">KCTC 23732</strain>
    </source>
</reference>
<evidence type="ECO:0000256" key="2">
    <source>
        <dbReference type="ARBA" id="ARBA00009773"/>
    </source>
</evidence>
<keyword evidence="4 7" id="KW-1133">Transmembrane helix</keyword>
<proteinExistence type="inferred from homology"/>
<accession>A0A918MV76</accession>
<feature type="transmembrane region" description="Helical" evidence="7">
    <location>
        <begin position="67"/>
        <end position="89"/>
    </location>
</feature>
<comment type="similarity">
    <text evidence="2">Belongs to the autoinducer-2 exporter (AI-2E) (TC 2.A.86) family.</text>
</comment>
<protein>
    <submittedName>
        <fullName evidence="8">AI-2E family transporter</fullName>
    </submittedName>
</protein>
<keyword evidence="3 7" id="KW-0812">Transmembrane</keyword>
<feature type="transmembrane region" description="Helical" evidence="7">
    <location>
        <begin position="243"/>
        <end position="265"/>
    </location>
</feature>
<dbReference type="EMBL" id="BMYS01000002">
    <property type="protein sequence ID" value="GGW77619.1"/>
    <property type="molecule type" value="Genomic_DNA"/>
</dbReference>
<feature type="transmembrane region" description="Helical" evidence="7">
    <location>
        <begin position="220"/>
        <end position="237"/>
    </location>
</feature>
<feature type="transmembrane region" description="Helical" evidence="7">
    <location>
        <begin position="277"/>
        <end position="294"/>
    </location>
</feature>
<evidence type="ECO:0000256" key="6">
    <source>
        <dbReference type="SAM" id="MobiDB-lite"/>
    </source>
</evidence>
<evidence type="ECO:0000313" key="9">
    <source>
        <dbReference type="Proteomes" id="UP000608345"/>
    </source>
</evidence>
<comment type="caution">
    <text evidence="8">The sequence shown here is derived from an EMBL/GenBank/DDBJ whole genome shotgun (WGS) entry which is preliminary data.</text>
</comment>
<dbReference type="PANTHER" id="PTHR21716:SF4">
    <property type="entry name" value="TRANSMEMBRANE PROTEIN 245"/>
    <property type="match status" value="1"/>
</dbReference>
<comment type="subcellular location">
    <subcellularLocation>
        <location evidence="1">Membrane</location>
        <topology evidence="1">Multi-pass membrane protein</topology>
    </subcellularLocation>
</comment>
<organism evidence="8 9">
    <name type="scientific">Advenella faeciporci</name>
    <dbReference type="NCBI Taxonomy" id="797535"/>
    <lineage>
        <taxon>Bacteria</taxon>
        <taxon>Pseudomonadati</taxon>
        <taxon>Pseudomonadota</taxon>
        <taxon>Betaproteobacteria</taxon>
        <taxon>Burkholderiales</taxon>
        <taxon>Alcaligenaceae</taxon>
    </lineage>
</organism>
<feature type="region of interest" description="Disordered" evidence="6">
    <location>
        <begin position="354"/>
        <end position="375"/>
    </location>
</feature>
<name>A0A918MV76_9BURK</name>
<dbReference type="GO" id="GO:0016020">
    <property type="term" value="C:membrane"/>
    <property type="evidence" value="ECO:0007669"/>
    <property type="project" value="UniProtKB-SubCell"/>
</dbReference>
<sequence>MSPIQNKNSTQYHFFLILLTAVSIGFIWLLLPYYSAIFWAVIFSVLFRPLNLWLLKKIPKAPNTAALVTLVIALLLVIIPLIAITTSLIKEISLLYQRVQSGELNLGLYFEQIIQNLPPFLKDILDRYEIHSLFGLREKLTEAAAQASKFLANQALNIGQDTFQFLITFGIMLYLLFFLLRDGGYLVRKIKSMIPLGHDQKQHLFNKFATVVKATVKGNILVAATQGALGGFIFSVLGIQGSLLWGTIMGFLSLLPAIGAAIIWLPVSIYFLVTGETWHGITLILFGVLVIGLTDNVLRPLLVGKDTKLPDYVILISTIGGLTVFGPNGFVIGPLLAALFMACWDLFPSSLDLSPDPDKEPESPAASTPENEERH</sequence>
<evidence type="ECO:0000256" key="7">
    <source>
        <dbReference type="SAM" id="Phobius"/>
    </source>
</evidence>
<keyword evidence="5 7" id="KW-0472">Membrane</keyword>
<feature type="transmembrane region" description="Helical" evidence="7">
    <location>
        <begin position="163"/>
        <end position="180"/>
    </location>
</feature>
<dbReference type="AlphaFoldDB" id="A0A918MV76"/>
<dbReference type="RefSeq" id="WP_189383793.1">
    <property type="nucleotide sequence ID" value="NZ_BAABFY010000057.1"/>
</dbReference>
<feature type="transmembrane region" description="Helical" evidence="7">
    <location>
        <begin position="314"/>
        <end position="344"/>
    </location>
</feature>